<dbReference type="InterPro" id="IPR000620">
    <property type="entry name" value="EamA_dom"/>
</dbReference>
<feature type="transmembrane region" description="Helical" evidence="7">
    <location>
        <begin position="105"/>
        <end position="126"/>
    </location>
</feature>
<feature type="transmembrane region" description="Helical" evidence="7">
    <location>
        <begin position="77"/>
        <end position="99"/>
    </location>
</feature>
<dbReference type="EMBL" id="UGUA01000002">
    <property type="protein sequence ID" value="SUC35564.1"/>
    <property type="molecule type" value="Genomic_DNA"/>
</dbReference>
<dbReference type="Pfam" id="PF00892">
    <property type="entry name" value="EamA"/>
    <property type="match status" value="2"/>
</dbReference>
<evidence type="ECO:0000259" key="8">
    <source>
        <dbReference type="Pfam" id="PF00892"/>
    </source>
</evidence>
<comment type="subcellular location">
    <subcellularLocation>
        <location evidence="1">Cell membrane</location>
        <topology evidence="1">Multi-pass membrane protein</topology>
    </subcellularLocation>
</comment>
<keyword evidence="6 7" id="KW-0472">Membrane</keyword>
<evidence type="ECO:0000256" key="6">
    <source>
        <dbReference type="ARBA" id="ARBA00023136"/>
    </source>
</evidence>
<feature type="transmembrane region" description="Helical" evidence="7">
    <location>
        <begin position="282"/>
        <end position="300"/>
    </location>
</feature>
<organism evidence="9 10">
    <name type="scientific">Providencia rustigianii</name>
    <dbReference type="NCBI Taxonomy" id="158850"/>
    <lineage>
        <taxon>Bacteria</taxon>
        <taxon>Pseudomonadati</taxon>
        <taxon>Pseudomonadota</taxon>
        <taxon>Gammaproteobacteria</taxon>
        <taxon>Enterobacterales</taxon>
        <taxon>Morganellaceae</taxon>
        <taxon>Providencia</taxon>
    </lineage>
</organism>
<feature type="transmembrane region" description="Helical" evidence="7">
    <location>
        <begin position="198"/>
        <end position="217"/>
    </location>
</feature>
<reference evidence="9 10" key="1">
    <citation type="submission" date="2018-06" db="EMBL/GenBank/DDBJ databases">
        <authorList>
            <consortium name="Pathogen Informatics"/>
            <person name="Doyle S."/>
        </authorList>
    </citation>
    <scope>NUCLEOTIDE SEQUENCE [LARGE SCALE GENOMIC DNA]</scope>
    <source>
        <strain evidence="9 10">NCTC12026</strain>
    </source>
</reference>
<dbReference type="OrthoDB" id="5186724at2"/>
<evidence type="ECO:0000256" key="1">
    <source>
        <dbReference type="ARBA" id="ARBA00004651"/>
    </source>
</evidence>
<dbReference type="AlphaFoldDB" id="A0A379G3A6"/>
<feature type="transmembrane region" description="Helical" evidence="7">
    <location>
        <begin position="133"/>
        <end position="150"/>
    </location>
</feature>
<feature type="transmembrane region" description="Helical" evidence="7">
    <location>
        <begin position="166"/>
        <end position="186"/>
    </location>
</feature>
<evidence type="ECO:0000256" key="7">
    <source>
        <dbReference type="SAM" id="Phobius"/>
    </source>
</evidence>
<dbReference type="InterPro" id="IPR037185">
    <property type="entry name" value="EmrE-like"/>
</dbReference>
<keyword evidence="3" id="KW-1003">Cell membrane</keyword>
<gene>
    <name evidence="9" type="ORF">NCTC12026_01961</name>
</gene>
<feature type="transmembrane region" description="Helical" evidence="7">
    <location>
        <begin position="229"/>
        <end position="247"/>
    </location>
</feature>
<feature type="transmembrane region" description="Helical" evidence="7">
    <location>
        <begin position="12"/>
        <end position="32"/>
    </location>
</feature>
<dbReference type="RefSeq" id="WP_115164311.1">
    <property type="nucleotide sequence ID" value="NZ_UGUA01000002.1"/>
</dbReference>
<feature type="domain" description="EamA" evidence="8">
    <location>
        <begin position="163"/>
        <end position="301"/>
    </location>
</feature>
<accession>A0A379G3A6</accession>
<dbReference type="PANTHER" id="PTHR32322:SF2">
    <property type="entry name" value="EAMA DOMAIN-CONTAINING PROTEIN"/>
    <property type="match status" value="1"/>
</dbReference>
<protein>
    <submittedName>
        <fullName evidence="9">Putative DMT superfamily transporter inner membrane protein</fullName>
    </submittedName>
</protein>
<name>A0A379G3A6_9GAMM</name>
<evidence type="ECO:0000313" key="9">
    <source>
        <dbReference type="EMBL" id="SUC35564.1"/>
    </source>
</evidence>
<dbReference type="InterPro" id="IPR050638">
    <property type="entry name" value="AA-Vitamin_Transporters"/>
</dbReference>
<evidence type="ECO:0000256" key="4">
    <source>
        <dbReference type="ARBA" id="ARBA00022692"/>
    </source>
</evidence>
<sequence length="307" mass="32914">MEKGKIVTQKVPINLMMLQMVFVSIIWGGTFIAGRVLQTDISPLLSATIRFIFASIALISLLSLTKIGWKKITLSQLGQIMLLGTSGIFVYQILFFYGLQVIPASRAALLVAINPAMIALISFLLWKEKVTQIKGIGILLCVTGAVILLSDQTSDTRGFLTNKGDLAILGCVVSWGIYTVAGKHVIREVGALHTVTYAVLFGTLLLILVSGMTGVLTIEGITHLSSNDFISLVYLGILGSALAYVWYYQGVDKLGAASTGSFIALNPLTAVIIGTLFLNEKITSMVLLGGCVIVLGLVITNRKSTDK</sequence>
<dbReference type="SUPFAM" id="SSF103481">
    <property type="entry name" value="Multidrug resistance efflux transporter EmrE"/>
    <property type="match status" value="2"/>
</dbReference>
<keyword evidence="5 7" id="KW-1133">Transmembrane helix</keyword>
<dbReference type="PANTHER" id="PTHR32322">
    <property type="entry name" value="INNER MEMBRANE TRANSPORTER"/>
    <property type="match status" value="1"/>
</dbReference>
<evidence type="ECO:0000256" key="2">
    <source>
        <dbReference type="ARBA" id="ARBA00007362"/>
    </source>
</evidence>
<feature type="transmembrane region" description="Helical" evidence="7">
    <location>
        <begin position="254"/>
        <end position="276"/>
    </location>
</feature>
<dbReference type="Gene3D" id="1.10.3730.20">
    <property type="match status" value="1"/>
</dbReference>
<evidence type="ECO:0000256" key="5">
    <source>
        <dbReference type="ARBA" id="ARBA00022989"/>
    </source>
</evidence>
<dbReference type="GO" id="GO:0016020">
    <property type="term" value="C:membrane"/>
    <property type="evidence" value="ECO:0007669"/>
    <property type="project" value="UniProtKB-SubCell"/>
</dbReference>
<feature type="transmembrane region" description="Helical" evidence="7">
    <location>
        <begin position="44"/>
        <end position="65"/>
    </location>
</feature>
<feature type="domain" description="EamA" evidence="8">
    <location>
        <begin position="16"/>
        <end position="149"/>
    </location>
</feature>
<dbReference type="Proteomes" id="UP000255129">
    <property type="component" value="Unassembled WGS sequence"/>
</dbReference>
<evidence type="ECO:0000256" key="3">
    <source>
        <dbReference type="ARBA" id="ARBA00022475"/>
    </source>
</evidence>
<evidence type="ECO:0000313" key="10">
    <source>
        <dbReference type="Proteomes" id="UP000255129"/>
    </source>
</evidence>
<keyword evidence="4 7" id="KW-0812">Transmembrane</keyword>
<proteinExistence type="inferred from homology"/>
<comment type="similarity">
    <text evidence="2">Belongs to the EamA transporter family.</text>
</comment>